<dbReference type="EMBL" id="VXKE01000019">
    <property type="protein sequence ID" value="KAA8708480.1"/>
    <property type="molecule type" value="Genomic_DNA"/>
</dbReference>
<reference evidence="1 2" key="1">
    <citation type="submission" date="2019-09" db="EMBL/GenBank/DDBJ databases">
        <title>Draft genome sequence of various Type strains from the CCUG.</title>
        <authorList>
            <person name="Pineiro-Iglesias B."/>
            <person name="Tunovic T."/>
            <person name="Unosson C."/>
            <person name="Inganas E."/>
            <person name="Ohlen M."/>
            <person name="Cardew S."/>
            <person name="Jensie-Markopoulos S."/>
            <person name="Salva-Serra F."/>
            <person name="Jaen-Luchoro D."/>
            <person name="Karlsson R."/>
            <person name="Svensson-Stadler L."/>
            <person name="Chun J."/>
            <person name="Moore E."/>
        </authorList>
    </citation>
    <scope>NUCLEOTIDE SEQUENCE [LARGE SCALE GENOMIC DNA]</scope>
    <source>
        <strain evidence="1 2">CCUG 32756T</strain>
    </source>
</reference>
<accession>A0A5M9QJU9</accession>
<proteinExistence type="predicted"/>
<organism evidence="1 2">
    <name type="scientific">Helicobacter canis</name>
    <dbReference type="NCBI Taxonomy" id="29419"/>
    <lineage>
        <taxon>Bacteria</taxon>
        <taxon>Pseudomonadati</taxon>
        <taxon>Campylobacterota</taxon>
        <taxon>Epsilonproteobacteria</taxon>
        <taxon>Campylobacterales</taxon>
        <taxon>Helicobacteraceae</taxon>
        <taxon>Helicobacter</taxon>
    </lineage>
</organism>
<evidence type="ECO:0000313" key="1">
    <source>
        <dbReference type="EMBL" id="KAA8708480.1"/>
    </source>
</evidence>
<comment type="caution">
    <text evidence="1">The sequence shown here is derived from an EMBL/GenBank/DDBJ whole genome shotgun (WGS) entry which is preliminary data.</text>
</comment>
<dbReference type="RefSeq" id="WP_150337501.1">
    <property type="nucleotide sequence ID" value="NZ_JAERIX010000018.1"/>
</dbReference>
<protein>
    <submittedName>
        <fullName evidence="1">Uncharacterized protein</fullName>
    </submittedName>
</protein>
<evidence type="ECO:0000313" key="2">
    <source>
        <dbReference type="Proteomes" id="UP000323707"/>
    </source>
</evidence>
<name>A0A5M9QJU9_9HELI</name>
<dbReference type="AlphaFoldDB" id="A0A5M9QJU9"/>
<gene>
    <name evidence="1" type="ORF">F4V45_06000</name>
</gene>
<dbReference type="Proteomes" id="UP000323707">
    <property type="component" value="Unassembled WGS sequence"/>
</dbReference>
<sequence>MLNKLSQIDKLAAPKLASALESKGTKHFNANLPILLKVLAKSQGSSYLLKLGNTTLQTTSHTKLEVGKSYWANMQSNHAGQIVISKLVKKPDIDELVKNMPLKLNAQDLSLLTANPKAFTQELKDFLLSQLANAAHKEDFKELAFLALSLAQGVLSLVVSEDGKDQLLQLCPKKSRNALDFYAIFPRLGPISGSIWQEVSPKGANNEARLCAQLAVMNERVEEILQEHSDELGLDSVQISSANTPKELFSLSSLCLLDVKG</sequence>